<dbReference type="CDD" id="cd04301">
    <property type="entry name" value="NAT_SF"/>
    <property type="match status" value="1"/>
</dbReference>
<sequence length="162" mass="18590">MYHTSITTVTELSSSHMAQVIALMEQIPEYDAVDSVAEIRQRLYDKRILLQLLYVEDELAGFNLGYALDEQRFYSWLGGIAAEFRGIGLAKKMLLAQEQWLSANGYQSVQIKTRNKFRTVLNLLIRNRYQVVDFTPVADDISQHRLSLQKQLNPSNLAHRAS</sequence>
<evidence type="ECO:0000259" key="1">
    <source>
        <dbReference type="Pfam" id="PF00583"/>
    </source>
</evidence>
<dbReference type="STRING" id="1515746.HR45_09155"/>
<reference evidence="2 3" key="1">
    <citation type="submission" date="2014-06" db="EMBL/GenBank/DDBJ databases">
        <title>Shewanella sp. YQH10.</title>
        <authorList>
            <person name="Liu Y."/>
            <person name="Zeng R."/>
        </authorList>
    </citation>
    <scope>NUCLEOTIDE SEQUENCE [LARGE SCALE GENOMIC DNA]</scope>
    <source>
        <strain evidence="2 3">YQH10</strain>
    </source>
</reference>
<evidence type="ECO:0000313" key="3">
    <source>
        <dbReference type="Proteomes" id="UP000029264"/>
    </source>
</evidence>
<evidence type="ECO:0000313" key="2">
    <source>
        <dbReference type="EMBL" id="KFZ37582.1"/>
    </source>
</evidence>
<comment type="caution">
    <text evidence="2">The sequence shown here is derived from an EMBL/GenBank/DDBJ whole genome shotgun (WGS) entry which is preliminary data.</text>
</comment>
<dbReference type="EMBL" id="JPEO01000005">
    <property type="protein sequence ID" value="KFZ37582.1"/>
    <property type="molecule type" value="Genomic_DNA"/>
</dbReference>
<protein>
    <recommendedName>
        <fullName evidence="1">N-acetyltransferase domain-containing protein</fullName>
    </recommendedName>
</protein>
<feature type="domain" description="N-acetyltransferase" evidence="1">
    <location>
        <begin position="44"/>
        <end position="115"/>
    </location>
</feature>
<dbReference type="InterPro" id="IPR016181">
    <property type="entry name" value="Acyl_CoA_acyltransferase"/>
</dbReference>
<dbReference type="eggNOG" id="COG0456">
    <property type="taxonomic scope" value="Bacteria"/>
</dbReference>
<dbReference type="Gene3D" id="3.40.630.30">
    <property type="match status" value="1"/>
</dbReference>
<accession>A0A094JE99</accession>
<organism evidence="2 3">
    <name type="scientific">Shewanella mangrovi</name>
    <dbReference type="NCBI Taxonomy" id="1515746"/>
    <lineage>
        <taxon>Bacteria</taxon>
        <taxon>Pseudomonadati</taxon>
        <taxon>Pseudomonadota</taxon>
        <taxon>Gammaproteobacteria</taxon>
        <taxon>Alteromonadales</taxon>
        <taxon>Shewanellaceae</taxon>
        <taxon>Shewanella</taxon>
    </lineage>
</organism>
<name>A0A094JE99_9GAMM</name>
<dbReference type="Proteomes" id="UP000029264">
    <property type="component" value="Unassembled WGS sequence"/>
</dbReference>
<dbReference type="GO" id="GO:0016747">
    <property type="term" value="F:acyltransferase activity, transferring groups other than amino-acyl groups"/>
    <property type="evidence" value="ECO:0007669"/>
    <property type="project" value="InterPro"/>
</dbReference>
<gene>
    <name evidence="2" type="ORF">HR45_09155</name>
</gene>
<dbReference type="AlphaFoldDB" id="A0A094JE99"/>
<dbReference type="InterPro" id="IPR000182">
    <property type="entry name" value="GNAT_dom"/>
</dbReference>
<proteinExistence type="predicted"/>
<keyword evidence="3" id="KW-1185">Reference proteome</keyword>
<dbReference type="Pfam" id="PF00583">
    <property type="entry name" value="Acetyltransf_1"/>
    <property type="match status" value="1"/>
</dbReference>
<dbReference type="SUPFAM" id="SSF55729">
    <property type="entry name" value="Acyl-CoA N-acyltransferases (Nat)"/>
    <property type="match status" value="1"/>
</dbReference>